<dbReference type="PANTHER" id="PTHR34353">
    <property type="entry name" value="CRISPR-ASSOCIATED ENDONUCLEASE CAS1 1"/>
    <property type="match status" value="1"/>
</dbReference>
<evidence type="ECO:0000256" key="10">
    <source>
        <dbReference type="ARBA" id="ARBA00023125"/>
    </source>
</evidence>
<dbReference type="InterPro" id="IPR042211">
    <property type="entry name" value="CRISPR-assoc_Cas1_N"/>
</dbReference>
<dbReference type="Pfam" id="PF01867">
    <property type="entry name" value="Cas_Cas1"/>
    <property type="match status" value="1"/>
</dbReference>
<feature type="binding site" evidence="14">
    <location>
        <position position="445"/>
    </location>
    <ligand>
        <name>Mn(2+)</name>
        <dbReference type="ChEBI" id="CHEBI:29035"/>
    </ligand>
</feature>
<evidence type="ECO:0000256" key="12">
    <source>
        <dbReference type="ARBA" id="ARBA00033996"/>
    </source>
</evidence>
<feature type="compositionally biased region" description="Basic and acidic residues" evidence="15">
    <location>
        <begin position="38"/>
        <end position="50"/>
    </location>
</feature>
<dbReference type="NCBIfam" id="TIGR00372">
    <property type="entry name" value="cas4"/>
    <property type="match status" value="1"/>
</dbReference>
<dbReference type="GO" id="GO:0043571">
    <property type="term" value="P:maintenance of CRISPR repeat elements"/>
    <property type="evidence" value="ECO:0007669"/>
    <property type="project" value="UniProtKB-UniRule"/>
</dbReference>
<feature type="binding site" evidence="14">
    <location>
        <position position="460"/>
    </location>
    <ligand>
        <name>Mn(2+)</name>
        <dbReference type="ChEBI" id="CHEBI:29035"/>
    </ligand>
</feature>
<feature type="domain" description="DUF83" evidence="16">
    <location>
        <begin position="2"/>
        <end position="195"/>
    </location>
</feature>
<evidence type="ECO:0000256" key="14">
    <source>
        <dbReference type="HAMAP-Rule" id="MF_01470"/>
    </source>
</evidence>
<dbReference type="InterPro" id="IPR002729">
    <property type="entry name" value="CRISPR-assoc_Cas1"/>
</dbReference>
<dbReference type="EC" id="3.1.-.-" evidence="14"/>
<evidence type="ECO:0000256" key="5">
    <source>
        <dbReference type="ARBA" id="ARBA00022839"/>
    </source>
</evidence>
<dbReference type="EMBL" id="VXMH01000005">
    <property type="protein sequence ID" value="MYC93445.1"/>
    <property type="molecule type" value="Genomic_DNA"/>
</dbReference>
<keyword evidence="1 14" id="KW-0540">Nuclease</keyword>
<dbReference type="Pfam" id="PF01930">
    <property type="entry name" value="Cas_Cas4"/>
    <property type="match status" value="1"/>
</dbReference>
<protein>
    <recommendedName>
        <fullName evidence="14">CRISPR-associated endonuclease Cas1</fullName>
        <ecNumber evidence="14">3.1.-.-</ecNumber>
    </recommendedName>
</protein>
<dbReference type="GO" id="GO:0003677">
    <property type="term" value="F:DNA binding"/>
    <property type="evidence" value="ECO:0007669"/>
    <property type="project" value="UniProtKB-KW"/>
</dbReference>
<proteinExistence type="inferred from homology"/>
<reference evidence="17" key="1">
    <citation type="submission" date="2019-09" db="EMBL/GenBank/DDBJ databases">
        <title>Characterisation of the sponge microbiome using genome-centric metagenomics.</title>
        <authorList>
            <person name="Engelberts J.P."/>
            <person name="Robbins S.J."/>
            <person name="De Goeij J.M."/>
            <person name="Aranda M."/>
            <person name="Bell S.C."/>
            <person name="Webster N.S."/>
        </authorList>
    </citation>
    <scope>NUCLEOTIDE SEQUENCE</scope>
    <source>
        <strain evidence="17">SB0661_bin_32</strain>
    </source>
</reference>
<gene>
    <name evidence="14 17" type="primary">cas1</name>
    <name evidence="17" type="ORF">F4X14_00610</name>
</gene>
<dbReference type="AlphaFoldDB" id="A0A6B1D1R6"/>
<dbReference type="InterPro" id="IPR011604">
    <property type="entry name" value="PDDEXK-like_dom_sf"/>
</dbReference>
<dbReference type="InterPro" id="IPR042206">
    <property type="entry name" value="CRISPR-assoc_Cas1_C"/>
</dbReference>
<evidence type="ECO:0000256" key="3">
    <source>
        <dbReference type="ARBA" id="ARBA00022759"/>
    </source>
</evidence>
<dbReference type="CDD" id="cd09634">
    <property type="entry name" value="Cas1_I-II-III"/>
    <property type="match status" value="1"/>
</dbReference>
<accession>A0A6B1D1R6</accession>
<dbReference type="GO" id="GO:0004527">
    <property type="term" value="F:exonuclease activity"/>
    <property type="evidence" value="ECO:0007669"/>
    <property type="project" value="UniProtKB-KW"/>
</dbReference>
<keyword evidence="4 14" id="KW-0378">Hydrolase</keyword>
<keyword evidence="3 14" id="KW-0255">Endonuclease</keyword>
<comment type="catalytic activity">
    <reaction evidence="12">
        <text>exonucleolytic cleavage in the 5'- to 3'-direction to yield nucleoside 3'-phosphates.</text>
        <dbReference type="EC" id="3.1.12.1"/>
    </reaction>
</comment>
<feature type="binding site" evidence="14">
    <location>
        <position position="377"/>
    </location>
    <ligand>
        <name>Mn(2+)</name>
        <dbReference type="ChEBI" id="CHEBI:29035"/>
    </ligand>
</feature>
<comment type="caution">
    <text evidence="17">The sequence shown here is derived from an EMBL/GenBank/DDBJ whole genome shotgun (WGS) entry which is preliminary data.</text>
</comment>
<keyword evidence="9 14" id="KW-0051">Antiviral defense</keyword>
<sequence length="553" mass="61592">MLNEYTYCPRLCYMEWVQGEFAHSADTIDGRFQHRRVDRPAGDLPVREPNGEPPGPEEEDAQPEKVHARSVMLSDEGLGAIARIDLVEAEGTRATPVDYKRGTVPDIPGHVYDPERVQLCLQGLLLRANGYVCEEGVIYYVGSKRRVHVGFDDMLVNQTLDLLRRVREMAGGGEIPPPLEDSPKCPRCSLVGICLPDEVSFLKGSRHVVRPDDVRRLMPARDDALPMYVQVQGGMVGKSGDTLTVRVKGKTVAKTRLLDVSSVSIFGNAQVTAQATRELLERGIPICHFTYGGWLKGMTWGMAHKNVELRMNQFRAAGDPRASLAIAKEMMTAKLRNSRVMLRRNHPELPAGALEEIKRLTALVEAADSIGTLLGIEGAAARVYFANFDGMIKSGVSAFDFRTRNRRPPKDPVNAVLSFLYSMLMRQAMVSAAAVGFDPYMGFYHQPRYGRPALALDLAEEFRPLIADSAALTLFNNAELKEKDFIRRGGAVSLTQAGRKAVIGAFERRMDTLITHSLFKYSVSYRRIMEVQARLLGRHLLGELKRYPGFTTR</sequence>
<keyword evidence="10 14" id="KW-0238">DNA-binding</keyword>
<comment type="function">
    <text evidence="14">CRISPR (clustered regularly interspaced short palindromic repeat), is an adaptive immune system that provides protection against mobile genetic elements (viruses, transposable elements and conjugative plasmids). CRISPR clusters contain spacers, sequences complementary to antecedent mobile elements, and target invading nucleic acids. CRISPR clusters are transcribed and processed into CRISPR RNA (crRNA). Acts as a dsDNA endonuclease. Involved in the integration of spacer DNA into the CRISPR cassette.</text>
</comment>
<dbReference type="Gene3D" id="3.100.10.20">
    <property type="entry name" value="CRISPR-associated endonuclease Cas1, N-terminal domain"/>
    <property type="match status" value="1"/>
</dbReference>
<evidence type="ECO:0000256" key="13">
    <source>
        <dbReference type="ARBA" id="ARBA00038592"/>
    </source>
</evidence>
<evidence type="ECO:0000256" key="15">
    <source>
        <dbReference type="SAM" id="MobiDB-lite"/>
    </source>
</evidence>
<evidence type="ECO:0000256" key="11">
    <source>
        <dbReference type="ARBA" id="ARBA00023211"/>
    </source>
</evidence>
<evidence type="ECO:0000256" key="4">
    <source>
        <dbReference type="ARBA" id="ARBA00022801"/>
    </source>
</evidence>
<dbReference type="InterPro" id="IPR050646">
    <property type="entry name" value="Cas1"/>
</dbReference>
<keyword evidence="5" id="KW-0269">Exonuclease</keyword>
<dbReference type="Gene3D" id="3.90.320.10">
    <property type="match status" value="1"/>
</dbReference>
<dbReference type="GO" id="GO:0004519">
    <property type="term" value="F:endonuclease activity"/>
    <property type="evidence" value="ECO:0007669"/>
    <property type="project" value="UniProtKB-UniRule"/>
</dbReference>
<dbReference type="Gene3D" id="1.20.120.920">
    <property type="entry name" value="CRISPR-associated endonuclease Cas1, C-terminal domain"/>
    <property type="match status" value="1"/>
</dbReference>
<keyword evidence="2 14" id="KW-0479">Metal-binding</keyword>
<feature type="region of interest" description="Disordered" evidence="15">
    <location>
        <begin position="38"/>
        <end position="64"/>
    </location>
</feature>
<name>A0A6B1D1R6_9CHLR</name>
<dbReference type="InterPro" id="IPR013343">
    <property type="entry name" value="CRISPR-assoc_prot_Cas4"/>
</dbReference>
<dbReference type="InterPro" id="IPR022765">
    <property type="entry name" value="Dna2/Cas4_DUF83"/>
</dbReference>
<evidence type="ECO:0000256" key="8">
    <source>
        <dbReference type="ARBA" id="ARBA00023014"/>
    </source>
</evidence>
<evidence type="ECO:0000256" key="7">
    <source>
        <dbReference type="ARBA" id="ARBA00023004"/>
    </source>
</evidence>
<comment type="cofactor">
    <cofactor evidence="14">
        <name>Mg(2+)</name>
        <dbReference type="ChEBI" id="CHEBI:18420"/>
    </cofactor>
    <cofactor evidence="14">
        <name>Mn(2+)</name>
        <dbReference type="ChEBI" id="CHEBI:29035"/>
    </cofactor>
</comment>
<dbReference type="GO" id="GO:0046872">
    <property type="term" value="F:metal ion binding"/>
    <property type="evidence" value="ECO:0007669"/>
    <property type="project" value="UniProtKB-UniRule"/>
</dbReference>
<comment type="subunit">
    <text evidence="13 14">Homodimer, forms a heterotetramer with a Cas2 homodimer.</text>
</comment>
<organism evidence="17">
    <name type="scientific">Caldilineaceae bacterium SB0661_bin_32</name>
    <dbReference type="NCBI Taxonomy" id="2605255"/>
    <lineage>
        <taxon>Bacteria</taxon>
        <taxon>Bacillati</taxon>
        <taxon>Chloroflexota</taxon>
        <taxon>Caldilineae</taxon>
        <taxon>Caldilineales</taxon>
        <taxon>Caldilineaceae</taxon>
    </lineage>
</organism>
<keyword evidence="6 14" id="KW-0460">Magnesium</keyword>
<dbReference type="GO" id="GO:0051607">
    <property type="term" value="P:defense response to virus"/>
    <property type="evidence" value="ECO:0007669"/>
    <property type="project" value="UniProtKB-UniRule"/>
</dbReference>
<dbReference type="GO" id="GO:0051536">
    <property type="term" value="F:iron-sulfur cluster binding"/>
    <property type="evidence" value="ECO:0007669"/>
    <property type="project" value="UniProtKB-KW"/>
</dbReference>
<evidence type="ECO:0000313" key="17">
    <source>
        <dbReference type="EMBL" id="MYC93445.1"/>
    </source>
</evidence>
<dbReference type="NCBIfam" id="TIGR00287">
    <property type="entry name" value="cas1"/>
    <property type="match status" value="1"/>
</dbReference>
<dbReference type="PANTHER" id="PTHR34353:SF2">
    <property type="entry name" value="CRISPR-ASSOCIATED ENDONUCLEASE CAS1 1"/>
    <property type="match status" value="1"/>
</dbReference>
<evidence type="ECO:0000259" key="16">
    <source>
        <dbReference type="Pfam" id="PF01930"/>
    </source>
</evidence>
<evidence type="ECO:0000256" key="6">
    <source>
        <dbReference type="ARBA" id="ARBA00022842"/>
    </source>
</evidence>
<comment type="similarity">
    <text evidence="14">Belongs to the CRISPR-associated endonuclease Cas1 family.</text>
</comment>
<evidence type="ECO:0000256" key="2">
    <source>
        <dbReference type="ARBA" id="ARBA00022723"/>
    </source>
</evidence>
<keyword evidence="8" id="KW-0411">Iron-sulfur</keyword>
<keyword evidence="11 14" id="KW-0464">Manganese</keyword>
<evidence type="ECO:0000256" key="1">
    <source>
        <dbReference type="ARBA" id="ARBA00022722"/>
    </source>
</evidence>
<dbReference type="HAMAP" id="MF_01470">
    <property type="entry name" value="Cas1"/>
    <property type="match status" value="1"/>
</dbReference>
<keyword evidence="7" id="KW-0408">Iron</keyword>
<evidence type="ECO:0000256" key="9">
    <source>
        <dbReference type="ARBA" id="ARBA00023118"/>
    </source>
</evidence>